<dbReference type="Proteomes" id="UP000477070">
    <property type="component" value="Unassembled WGS sequence"/>
</dbReference>
<proteinExistence type="predicted"/>
<protein>
    <recommendedName>
        <fullName evidence="5">Lipoprotein</fullName>
    </recommendedName>
</protein>
<sequence>MLRIYTKVLNFFLLLLLVTLLAACAKKPTYTLTIDIKEQVETKKPSIPFATNKEESKKWYEQYFEPILKDSKVSKKSQSALEYEEFARLFFADLSQIEYENDLIDTKKLVQPVIFTTFSQDFMREYLFIKKQGLEIAPWQDFSSKINFKENIQSSNFVLQIAEKIDETNDSDKVPNIRTLQNKSYINFNNVVLGNSLLKINDMYYGSDKVLEKSSEITGLKSYQMPRDLQSLLYYRILYFKYNEKFESNYLLDRFSFLYPQDTINALDTILQKKFESENELKSQFRFQNFEPTNPVSIAQCKGGSELYPYKKECIKVIFLSWISYLQKELRGSKYVAPIYIDSRLCLLVSSDKIILYSQNTSNFCGMLYKEKNKEYTQ</sequence>
<dbReference type="PROSITE" id="PS51257">
    <property type="entry name" value="PROKAR_LIPOPROTEIN"/>
    <property type="match status" value="1"/>
</dbReference>
<evidence type="ECO:0008006" key="5">
    <source>
        <dbReference type="Google" id="ProtNLM"/>
    </source>
</evidence>
<dbReference type="AlphaFoldDB" id="A0A347VHE9"/>
<evidence type="ECO:0000313" key="4">
    <source>
        <dbReference type="Proteomes" id="UP000477070"/>
    </source>
</evidence>
<reference evidence="2" key="3">
    <citation type="submission" date="2018-04" db="EMBL/GenBank/DDBJ databases">
        <authorList>
            <person name="Sheh A."/>
            <person name="Shen Z."/>
            <person name="Mannion A.J."/>
            <person name="Fox J.G."/>
        </authorList>
    </citation>
    <scope>NUCLEOTIDE SEQUENCE</scope>
    <source>
        <strain evidence="2">MIT 97-6194</strain>
    </source>
</reference>
<gene>
    <name evidence="1" type="ORF">DCO61_05180</name>
    <name evidence="2" type="ORF">LS64_003915</name>
</gene>
<organism evidence="2 3">
    <name type="scientific">Helicobacter saguini</name>
    <dbReference type="NCBI Taxonomy" id="1548018"/>
    <lineage>
        <taxon>Bacteria</taxon>
        <taxon>Pseudomonadati</taxon>
        <taxon>Campylobacterota</taxon>
        <taxon>Epsilonproteobacteria</taxon>
        <taxon>Campylobacterales</taxon>
        <taxon>Helicobacteraceae</taxon>
        <taxon>Helicobacter</taxon>
    </lineage>
</organism>
<evidence type="ECO:0000313" key="2">
    <source>
        <dbReference type="EMBL" id="TLD95063.1"/>
    </source>
</evidence>
<comment type="caution">
    <text evidence="2">The sequence shown here is derived from an EMBL/GenBank/DDBJ whole genome shotgun (WGS) entry which is preliminary data.</text>
</comment>
<dbReference type="OrthoDB" id="5328762at2"/>
<name>A0A347VHE9_9HELI</name>
<reference evidence="2 3" key="2">
    <citation type="journal article" date="2016" name="Infect. Immun.">
        <title>Helicobacter saguini, a Novel Helicobacter Isolated from Cotton-Top Tamarins with Ulcerative Colitis, Has Proinflammatory Properties and Induces Typhlocolitis and Dysplasia in Gnotobiotic IL-10-/- Mice.</title>
        <authorList>
            <person name="Shen Z."/>
            <person name="Mannion A."/>
            <person name="Whary M.T."/>
            <person name="Muthupalani S."/>
            <person name="Sheh A."/>
            <person name="Feng Y."/>
            <person name="Gong G."/>
            <person name="Vandamme P."/>
            <person name="Holcombe H.R."/>
            <person name="Paster B.J."/>
            <person name="Fox J.G."/>
        </authorList>
    </citation>
    <scope>NUCLEOTIDE SEQUENCE [LARGE SCALE GENOMIC DNA]</scope>
    <source>
        <strain evidence="2 3">MIT 97-6194</strain>
    </source>
</reference>
<accession>A0A347VHE9</accession>
<keyword evidence="3" id="KW-1185">Reference proteome</keyword>
<dbReference type="EMBL" id="QBIU01000001">
    <property type="protein sequence ID" value="MWV69415.1"/>
    <property type="molecule type" value="Genomic_DNA"/>
</dbReference>
<evidence type="ECO:0000313" key="1">
    <source>
        <dbReference type="EMBL" id="MWV69415.1"/>
    </source>
</evidence>
<dbReference type="EMBL" id="JRMP02000004">
    <property type="protein sequence ID" value="TLD95063.1"/>
    <property type="molecule type" value="Genomic_DNA"/>
</dbReference>
<reference evidence="2 3" key="1">
    <citation type="journal article" date="2014" name="Genome Announc.">
        <title>Draft genome sequences of eight enterohepatic helicobacter species isolated from both laboratory and wild rodents.</title>
        <authorList>
            <person name="Sheh A."/>
            <person name="Shen Z."/>
            <person name="Fox J.G."/>
        </authorList>
    </citation>
    <scope>NUCLEOTIDE SEQUENCE [LARGE SCALE GENOMIC DNA]</scope>
    <source>
        <strain evidence="2 3">MIT 97-6194</strain>
    </source>
</reference>
<dbReference type="RefSeq" id="WP_052062570.1">
    <property type="nucleotide sequence ID" value="NZ_JRMP02000004.1"/>
</dbReference>
<dbReference type="Proteomes" id="UP000029714">
    <property type="component" value="Unassembled WGS sequence"/>
</dbReference>
<reference evidence="1 4" key="4">
    <citation type="submission" date="2019-12" db="EMBL/GenBank/DDBJ databases">
        <title>Multi-Generational Helicobacter saguini Isolates.</title>
        <authorList>
            <person name="Mannion A."/>
            <person name="Shen Z."/>
            <person name="Fox J.G."/>
        </authorList>
    </citation>
    <scope>NUCLEOTIDE SEQUENCE [LARGE SCALE GENOMIC DNA]</scope>
    <source>
        <strain evidence="1">16-048</strain>
        <strain evidence="4">16-048 (F4)</strain>
    </source>
</reference>
<evidence type="ECO:0000313" key="3">
    <source>
        <dbReference type="Proteomes" id="UP000029714"/>
    </source>
</evidence>